<name>Q5VMU5_ORYSJ</name>
<reference evidence="4" key="1">
    <citation type="journal article" date="2005" name="Nature">
        <title>The map-based sequence of the rice genome.</title>
        <authorList>
            <consortium name="International rice genome sequencing project (IRGSP)"/>
            <person name="Matsumoto T."/>
            <person name="Wu J."/>
            <person name="Kanamori H."/>
            <person name="Katayose Y."/>
            <person name="Fujisawa M."/>
            <person name="Namiki N."/>
            <person name="Mizuno H."/>
            <person name="Yamamoto K."/>
            <person name="Antonio B.A."/>
            <person name="Baba T."/>
            <person name="Sakata K."/>
            <person name="Nagamura Y."/>
            <person name="Aoki H."/>
            <person name="Arikawa K."/>
            <person name="Arita K."/>
            <person name="Bito T."/>
            <person name="Chiden Y."/>
            <person name="Fujitsuka N."/>
            <person name="Fukunaka R."/>
            <person name="Hamada M."/>
            <person name="Harada C."/>
            <person name="Hayashi A."/>
            <person name="Hijishita S."/>
            <person name="Honda M."/>
            <person name="Hosokawa S."/>
            <person name="Ichikawa Y."/>
            <person name="Idonuma A."/>
            <person name="Iijima M."/>
            <person name="Ikeda M."/>
            <person name="Ikeno M."/>
            <person name="Ito K."/>
            <person name="Ito S."/>
            <person name="Ito T."/>
            <person name="Ito Y."/>
            <person name="Ito Y."/>
            <person name="Iwabuchi A."/>
            <person name="Kamiya K."/>
            <person name="Karasawa W."/>
            <person name="Kurita K."/>
            <person name="Katagiri S."/>
            <person name="Kikuta A."/>
            <person name="Kobayashi H."/>
            <person name="Kobayashi N."/>
            <person name="Machita K."/>
            <person name="Maehara T."/>
            <person name="Masukawa M."/>
            <person name="Mizubayashi T."/>
            <person name="Mukai Y."/>
            <person name="Nagasaki H."/>
            <person name="Nagata Y."/>
            <person name="Naito S."/>
            <person name="Nakashima M."/>
            <person name="Nakama Y."/>
            <person name="Nakamichi Y."/>
            <person name="Nakamura M."/>
            <person name="Meguro A."/>
            <person name="Negishi M."/>
            <person name="Ohta I."/>
            <person name="Ohta T."/>
            <person name="Okamoto M."/>
            <person name="Ono N."/>
            <person name="Saji S."/>
            <person name="Sakaguchi M."/>
            <person name="Sakai K."/>
            <person name="Shibata M."/>
            <person name="Shimokawa T."/>
            <person name="Song J."/>
            <person name="Takazaki Y."/>
            <person name="Terasawa K."/>
            <person name="Tsugane M."/>
            <person name="Tsuji K."/>
            <person name="Ueda S."/>
            <person name="Waki K."/>
            <person name="Yamagata H."/>
            <person name="Yamamoto M."/>
            <person name="Yamamoto S."/>
            <person name="Yamane H."/>
            <person name="Yoshiki S."/>
            <person name="Yoshihara R."/>
            <person name="Yukawa K."/>
            <person name="Zhong H."/>
            <person name="Yano M."/>
            <person name="Yuan Q."/>
            <person name="Ouyang S."/>
            <person name="Liu J."/>
            <person name="Jones K.M."/>
            <person name="Gansberger K."/>
            <person name="Moffat K."/>
            <person name="Hill J."/>
            <person name="Bera J."/>
            <person name="Fadrosh D."/>
            <person name="Jin S."/>
            <person name="Johri S."/>
            <person name="Kim M."/>
            <person name="Overton L."/>
            <person name="Reardon M."/>
            <person name="Tsitrin T."/>
            <person name="Vuong H."/>
            <person name="Weaver B."/>
            <person name="Ciecko A."/>
            <person name="Tallon L."/>
            <person name="Jackson J."/>
            <person name="Pai G."/>
            <person name="Aken S.V."/>
            <person name="Utterback T."/>
            <person name="Reidmuller S."/>
            <person name="Feldblyum T."/>
            <person name="Hsiao J."/>
            <person name="Zismann V."/>
            <person name="Iobst S."/>
            <person name="de Vazeille A.R."/>
            <person name="Buell C.R."/>
            <person name="Ying K."/>
            <person name="Li Y."/>
            <person name="Lu T."/>
            <person name="Huang Y."/>
            <person name="Zhao Q."/>
            <person name="Feng Q."/>
            <person name="Zhang L."/>
            <person name="Zhu J."/>
            <person name="Weng Q."/>
            <person name="Mu J."/>
            <person name="Lu Y."/>
            <person name="Fan D."/>
            <person name="Liu Y."/>
            <person name="Guan J."/>
            <person name="Zhang Y."/>
            <person name="Yu S."/>
            <person name="Liu X."/>
            <person name="Zhang Y."/>
            <person name="Hong G."/>
            <person name="Han B."/>
            <person name="Choisne N."/>
            <person name="Demange N."/>
            <person name="Orjeda G."/>
            <person name="Samain S."/>
            <person name="Cattolico L."/>
            <person name="Pelletier E."/>
            <person name="Couloux A."/>
            <person name="Segurens B."/>
            <person name="Wincker P."/>
            <person name="D'Hont A."/>
            <person name="Scarpelli C."/>
            <person name="Weissenbach J."/>
            <person name="Salanoubat M."/>
            <person name="Quetier F."/>
            <person name="Yu Y."/>
            <person name="Kim H.R."/>
            <person name="Rambo T."/>
            <person name="Currie J."/>
            <person name="Collura K."/>
            <person name="Luo M."/>
            <person name="Yang T."/>
            <person name="Ammiraju J.S.S."/>
            <person name="Engler F."/>
            <person name="Soderlund C."/>
            <person name="Wing R.A."/>
            <person name="Palmer L.E."/>
            <person name="de la Bastide M."/>
            <person name="Spiegel L."/>
            <person name="Nascimento L."/>
            <person name="Zutavern T."/>
            <person name="O'Shaughnessy A."/>
            <person name="Dike S."/>
            <person name="Dedhia N."/>
            <person name="Preston R."/>
            <person name="Balija V."/>
            <person name="McCombie W.R."/>
            <person name="Chow T."/>
            <person name="Chen H."/>
            <person name="Chung M."/>
            <person name="Chen C."/>
            <person name="Shaw J."/>
            <person name="Wu H."/>
            <person name="Hsiao K."/>
            <person name="Chao Y."/>
            <person name="Chu M."/>
            <person name="Cheng C."/>
            <person name="Hour A."/>
            <person name="Lee P."/>
            <person name="Lin S."/>
            <person name="Lin Y."/>
            <person name="Liou J."/>
            <person name="Liu S."/>
            <person name="Hsing Y."/>
            <person name="Raghuvanshi S."/>
            <person name="Mohanty A."/>
            <person name="Bharti A.K."/>
            <person name="Gaur A."/>
            <person name="Gupta V."/>
            <person name="Kumar D."/>
            <person name="Ravi V."/>
            <person name="Vij S."/>
            <person name="Kapur A."/>
            <person name="Khurana P."/>
            <person name="Khurana P."/>
            <person name="Khurana J.P."/>
            <person name="Tyagi A.K."/>
            <person name="Gaikwad K."/>
            <person name="Singh A."/>
            <person name="Dalal V."/>
            <person name="Srivastava S."/>
            <person name="Dixit A."/>
            <person name="Pal A.K."/>
            <person name="Ghazi I.A."/>
            <person name="Yadav M."/>
            <person name="Pandit A."/>
            <person name="Bhargava A."/>
            <person name="Sureshbabu K."/>
            <person name="Batra K."/>
            <person name="Sharma T.R."/>
            <person name="Mohapatra T."/>
            <person name="Singh N.K."/>
            <person name="Messing J."/>
            <person name="Nelson A.B."/>
            <person name="Fuks G."/>
            <person name="Kavchok S."/>
            <person name="Keizer G."/>
            <person name="Linton E."/>
            <person name="Llaca V."/>
            <person name="Song R."/>
            <person name="Tanyolac B."/>
            <person name="Young S."/>
            <person name="Ho-Il K."/>
            <person name="Hahn J.H."/>
            <person name="Sangsakoo G."/>
            <person name="Vanavichit A."/>
            <person name="de Mattos Luiz.A.T."/>
            <person name="Zimmer P.D."/>
            <person name="Malone G."/>
            <person name="Dellagostin O."/>
            <person name="de Oliveira A.C."/>
            <person name="Bevan M."/>
            <person name="Bancroft I."/>
            <person name="Minx P."/>
            <person name="Cordum H."/>
            <person name="Wilson R."/>
            <person name="Cheng Z."/>
            <person name="Jin W."/>
            <person name="Jiang J."/>
            <person name="Leong S.A."/>
            <person name="Iwama H."/>
            <person name="Gojobori T."/>
            <person name="Itoh T."/>
            <person name="Niimura Y."/>
            <person name="Fujii Y."/>
            <person name="Habara T."/>
            <person name="Sakai H."/>
            <person name="Sato Y."/>
            <person name="Wilson G."/>
            <person name="Kumar K."/>
            <person name="McCouch S."/>
            <person name="Juretic N."/>
            <person name="Hoen D."/>
            <person name="Wright S."/>
            <person name="Bruskiewich R."/>
            <person name="Bureau T."/>
            <person name="Miyao A."/>
            <person name="Hirochika H."/>
            <person name="Nishikawa T."/>
            <person name="Kadowaki K."/>
            <person name="Sugiura M."/>
            <person name="Burr B."/>
            <person name="Sasaki T."/>
        </authorList>
    </citation>
    <scope>NUCLEOTIDE SEQUENCE [LARGE SCALE GENOMIC DNA]</scope>
    <source>
        <strain evidence="4">cv. Nipponbare</strain>
    </source>
</reference>
<protein>
    <submittedName>
        <fullName evidence="3">Pr1-like protein</fullName>
    </submittedName>
</protein>
<feature type="region of interest" description="Disordered" evidence="1">
    <location>
        <begin position="172"/>
        <end position="195"/>
    </location>
</feature>
<feature type="region of interest" description="Disordered" evidence="1">
    <location>
        <begin position="1"/>
        <end position="158"/>
    </location>
</feature>
<feature type="compositionally biased region" description="Basic and acidic residues" evidence="1">
    <location>
        <begin position="102"/>
        <end position="128"/>
    </location>
</feature>
<feature type="compositionally biased region" description="Basic and acidic residues" evidence="1">
    <location>
        <begin position="74"/>
        <end position="92"/>
    </location>
</feature>
<dbReference type="InterPro" id="IPR008552">
    <property type="entry name" value="DUF834"/>
</dbReference>
<evidence type="ECO:0000259" key="2">
    <source>
        <dbReference type="Pfam" id="PF05754"/>
    </source>
</evidence>
<sequence length="195" mass="20567">MVAAGDQRRGGAAPEREEGRGKRTERSTAHPGTTRAAETTTGAEEGGGAVRIDEDGGAPTVGGRNEGVDEVGEDAAKPKEVTPSREEVRSDNGDEPELGGDGGERGRRCGHDSDGESERRVAETEERGTGNNYIAPGGGESGRRGRKPARRIRPPLMAPASVELRAAVHGFGEGRKLDGISPPMRQVHEEPEEAW</sequence>
<evidence type="ECO:0000313" key="3">
    <source>
        <dbReference type="EMBL" id="BAD69227.1"/>
    </source>
</evidence>
<dbReference type="EMBL" id="AP005930">
    <property type="protein sequence ID" value="BAD69227.1"/>
    <property type="molecule type" value="Genomic_DNA"/>
</dbReference>
<reference evidence="4" key="2">
    <citation type="journal article" date="2008" name="Nucleic Acids Res.">
        <title>The rice annotation project database (RAP-DB): 2008 update.</title>
        <authorList>
            <consortium name="The rice annotation project (RAP)"/>
        </authorList>
    </citation>
    <scope>GENOME REANNOTATION</scope>
    <source>
        <strain evidence="4">cv. Nipponbare</strain>
    </source>
</reference>
<feature type="domain" description="DUF834" evidence="2">
    <location>
        <begin position="45"/>
        <end position="91"/>
    </location>
</feature>
<proteinExistence type="predicted"/>
<dbReference type="Pfam" id="PF05754">
    <property type="entry name" value="DUF834"/>
    <property type="match status" value="1"/>
</dbReference>
<evidence type="ECO:0000313" key="4">
    <source>
        <dbReference type="Proteomes" id="UP000000763"/>
    </source>
</evidence>
<feature type="compositionally biased region" description="Low complexity" evidence="1">
    <location>
        <begin position="32"/>
        <end position="43"/>
    </location>
</feature>
<dbReference type="Proteomes" id="UP000000763">
    <property type="component" value="Chromosome 6"/>
</dbReference>
<accession>Q5VMU5</accession>
<feature type="compositionally biased region" description="Basic residues" evidence="1">
    <location>
        <begin position="144"/>
        <end position="153"/>
    </location>
</feature>
<organism evidence="3 4">
    <name type="scientific">Oryza sativa subsp. japonica</name>
    <name type="common">Rice</name>
    <dbReference type="NCBI Taxonomy" id="39947"/>
    <lineage>
        <taxon>Eukaryota</taxon>
        <taxon>Viridiplantae</taxon>
        <taxon>Streptophyta</taxon>
        <taxon>Embryophyta</taxon>
        <taxon>Tracheophyta</taxon>
        <taxon>Spermatophyta</taxon>
        <taxon>Magnoliopsida</taxon>
        <taxon>Liliopsida</taxon>
        <taxon>Poales</taxon>
        <taxon>Poaceae</taxon>
        <taxon>BOP clade</taxon>
        <taxon>Oryzoideae</taxon>
        <taxon>Oryzeae</taxon>
        <taxon>Oryzinae</taxon>
        <taxon>Oryza</taxon>
        <taxon>Oryza sativa</taxon>
    </lineage>
</organism>
<feature type="compositionally biased region" description="Basic and acidic residues" evidence="1">
    <location>
        <begin position="1"/>
        <end position="28"/>
    </location>
</feature>
<dbReference type="AlphaFoldDB" id="Q5VMU5"/>
<evidence type="ECO:0000256" key="1">
    <source>
        <dbReference type="SAM" id="MobiDB-lite"/>
    </source>
</evidence>
<gene>
    <name evidence="3" type="primary">P0502B12.31</name>
</gene>